<evidence type="ECO:0000256" key="4">
    <source>
        <dbReference type="ARBA" id="ARBA00022989"/>
    </source>
</evidence>
<feature type="transmembrane region" description="Helical" evidence="6">
    <location>
        <begin position="12"/>
        <end position="36"/>
    </location>
</feature>
<keyword evidence="3 6" id="KW-0812">Transmembrane</keyword>
<comment type="similarity">
    <text evidence="2">Belongs to the GtrA family.</text>
</comment>
<organism evidence="8 9">
    <name type="scientific">Amnibacterium kyonggiense</name>
    <dbReference type="NCBI Taxonomy" id="595671"/>
    <lineage>
        <taxon>Bacteria</taxon>
        <taxon>Bacillati</taxon>
        <taxon>Actinomycetota</taxon>
        <taxon>Actinomycetes</taxon>
        <taxon>Micrococcales</taxon>
        <taxon>Microbacteriaceae</taxon>
        <taxon>Amnibacterium</taxon>
    </lineage>
</organism>
<feature type="transmembrane region" description="Helical" evidence="6">
    <location>
        <begin position="48"/>
        <end position="65"/>
    </location>
</feature>
<feature type="transmembrane region" description="Helical" evidence="6">
    <location>
        <begin position="85"/>
        <end position="105"/>
    </location>
</feature>
<evidence type="ECO:0000313" key="9">
    <source>
        <dbReference type="Proteomes" id="UP000295344"/>
    </source>
</evidence>
<reference evidence="8 9" key="1">
    <citation type="submission" date="2019-03" db="EMBL/GenBank/DDBJ databases">
        <title>Genomic Encyclopedia of Archaeal and Bacterial Type Strains, Phase II (KMG-II): from individual species to whole genera.</title>
        <authorList>
            <person name="Goeker M."/>
        </authorList>
    </citation>
    <scope>NUCLEOTIDE SEQUENCE [LARGE SCALE GENOMIC DNA]</scope>
    <source>
        <strain evidence="8 9">DSM 24782</strain>
    </source>
</reference>
<dbReference type="PANTHER" id="PTHR38459">
    <property type="entry name" value="PROPHAGE BACTOPRENOL-LINKED GLUCOSE TRANSLOCASE HOMOLOG"/>
    <property type="match status" value="1"/>
</dbReference>
<evidence type="ECO:0000256" key="3">
    <source>
        <dbReference type="ARBA" id="ARBA00022692"/>
    </source>
</evidence>
<dbReference type="InterPro" id="IPR007267">
    <property type="entry name" value="GtrA_DPMS_TM"/>
</dbReference>
<dbReference type="RefSeq" id="WP_133765148.1">
    <property type="nucleotide sequence ID" value="NZ_BAAARP010000001.1"/>
</dbReference>
<accession>A0A4R7FRG9</accession>
<protein>
    <submittedName>
        <fullName evidence="8">Putative flippase GtrA</fullName>
    </submittedName>
</protein>
<sequence>MSARVPPVLIRLVRFAAVGGVGFLVDLGAFTLLRLGPLSPEHVAEGPLVAKAISTLCAIAVNWAGNRWWAFRLHRRDDVVREGMAFLVTSLLGSSVALLCLWTSHDLLGLRSAIDDTVSANVVGLVLGSAVRFWLASVWVFPVRRVPTAVVQRDG</sequence>
<keyword evidence="5 6" id="KW-0472">Membrane</keyword>
<dbReference type="EMBL" id="SOAM01000001">
    <property type="protein sequence ID" value="TDS80425.1"/>
    <property type="molecule type" value="Genomic_DNA"/>
</dbReference>
<gene>
    <name evidence="8" type="ORF">CLV52_0988</name>
</gene>
<evidence type="ECO:0000313" key="8">
    <source>
        <dbReference type="EMBL" id="TDS80425.1"/>
    </source>
</evidence>
<dbReference type="Proteomes" id="UP000295344">
    <property type="component" value="Unassembled WGS sequence"/>
</dbReference>
<dbReference type="OrthoDB" id="9807815at2"/>
<evidence type="ECO:0000256" key="2">
    <source>
        <dbReference type="ARBA" id="ARBA00009399"/>
    </source>
</evidence>
<feature type="domain" description="GtrA/DPMS transmembrane" evidence="7">
    <location>
        <begin position="14"/>
        <end position="141"/>
    </location>
</feature>
<dbReference type="Pfam" id="PF04138">
    <property type="entry name" value="GtrA_DPMS_TM"/>
    <property type="match status" value="1"/>
</dbReference>
<dbReference type="AlphaFoldDB" id="A0A4R7FRG9"/>
<proteinExistence type="inferred from homology"/>
<keyword evidence="4 6" id="KW-1133">Transmembrane helix</keyword>
<keyword evidence="9" id="KW-1185">Reference proteome</keyword>
<dbReference type="GO" id="GO:0005886">
    <property type="term" value="C:plasma membrane"/>
    <property type="evidence" value="ECO:0007669"/>
    <property type="project" value="TreeGrafter"/>
</dbReference>
<dbReference type="PANTHER" id="PTHR38459:SF6">
    <property type="entry name" value="ARABINOGALACTAN BIOSYNTHESIS RECRUITING PROTEIN RV3789"/>
    <property type="match status" value="1"/>
</dbReference>
<evidence type="ECO:0000256" key="6">
    <source>
        <dbReference type="SAM" id="Phobius"/>
    </source>
</evidence>
<evidence type="ECO:0000256" key="5">
    <source>
        <dbReference type="ARBA" id="ARBA00023136"/>
    </source>
</evidence>
<evidence type="ECO:0000256" key="1">
    <source>
        <dbReference type="ARBA" id="ARBA00004141"/>
    </source>
</evidence>
<comment type="subcellular location">
    <subcellularLocation>
        <location evidence="1">Membrane</location>
        <topology evidence="1">Multi-pass membrane protein</topology>
    </subcellularLocation>
</comment>
<dbReference type="InterPro" id="IPR051401">
    <property type="entry name" value="GtrA_CellWall_Glycosyl"/>
</dbReference>
<evidence type="ECO:0000259" key="7">
    <source>
        <dbReference type="Pfam" id="PF04138"/>
    </source>
</evidence>
<comment type="caution">
    <text evidence="8">The sequence shown here is derived from an EMBL/GenBank/DDBJ whole genome shotgun (WGS) entry which is preliminary data.</text>
</comment>
<feature type="transmembrane region" description="Helical" evidence="6">
    <location>
        <begin position="117"/>
        <end position="135"/>
    </location>
</feature>
<name>A0A4R7FRG9_9MICO</name>
<dbReference type="GO" id="GO:0000271">
    <property type="term" value="P:polysaccharide biosynthetic process"/>
    <property type="evidence" value="ECO:0007669"/>
    <property type="project" value="InterPro"/>
</dbReference>